<organism evidence="1 2">
    <name type="scientific">Bugula neritina</name>
    <name type="common">Brown bryozoan</name>
    <name type="synonym">Sertularia neritina</name>
    <dbReference type="NCBI Taxonomy" id="10212"/>
    <lineage>
        <taxon>Eukaryota</taxon>
        <taxon>Metazoa</taxon>
        <taxon>Spiralia</taxon>
        <taxon>Lophotrochozoa</taxon>
        <taxon>Bryozoa</taxon>
        <taxon>Gymnolaemata</taxon>
        <taxon>Cheilostomatida</taxon>
        <taxon>Flustrina</taxon>
        <taxon>Buguloidea</taxon>
        <taxon>Bugulidae</taxon>
        <taxon>Bugula</taxon>
    </lineage>
</organism>
<keyword evidence="2" id="KW-1185">Reference proteome</keyword>
<dbReference type="OrthoDB" id="76966at2759"/>
<sequence>MEFADIENHDDFYSVDEGRVHVQDQRGYYIMYEKALQDLKDLEADLLLIASHFIEKDIKVRNSTKVNRTNSAKSRLLDCYMEAYQHVFDSKERAELSQIMYSVMKQRPRFDFEADYFLQTYRLESICLRMQASLVKGVMDTQMFSGVFIEDPAYLCEVALSLVERQEQTDQRKTKKERQALSVATIGSVMELVTLRHRMLEACWETEVLSNIYKQLAVEMGFDECHLFMRFLQFDYAVYKEGAGKPPPLFITAVQDDDSAVDRLVPKDMPLAIHELDETGIGRFSFRSREGVMNLLKSSGLENFKVIVMSQVNHKNGLMSAVQQSHVCGVHMKSSGDAFNMEGTLVFLVDPLEKAPFRDIMLNEFLEKKRTMAMILKNVEEADKLKRQLILNFNQRYSERILQYSLRGQIINDYNGILALLQQFPNIRETYFILGEPNEKKTEPDGVQSLQADPRCVLNVVWKILLL</sequence>
<evidence type="ECO:0000313" key="1">
    <source>
        <dbReference type="EMBL" id="KAF6040243.1"/>
    </source>
</evidence>
<name>A0A7J7KQA2_BUGNE</name>
<proteinExistence type="predicted"/>
<dbReference type="PANTHER" id="PTHR33331">
    <property type="entry name" value="COILED-COIL DOMAIN-CONTAINING PROTEIN 162"/>
    <property type="match status" value="1"/>
</dbReference>
<dbReference type="EMBL" id="VXIV02000164">
    <property type="protein sequence ID" value="KAF6040243.1"/>
    <property type="molecule type" value="Genomic_DNA"/>
</dbReference>
<dbReference type="AlphaFoldDB" id="A0A7J7KQA2"/>
<comment type="caution">
    <text evidence="1">The sequence shown here is derived from an EMBL/GenBank/DDBJ whole genome shotgun (WGS) entry which is preliminary data.</text>
</comment>
<gene>
    <name evidence="1" type="ORF">EB796_001457</name>
</gene>
<dbReference type="InterPro" id="IPR040401">
    <property type="entry name" value="CCDC162"/>
</dbReference>
<protein>
    <submittedName>
        <fullName evidence="1">CCDC162P</fullName>
    </submittedName>
</protein>
<evidence type="ECO:0000313" key="2">
    <source>
        <dbReference type="Proteomes" id="UP000593567"/>
    </source>
</evidence>
<dbReference type="PANTHER" id="PTHR33331:SF13">
    <property type="entry name" value="COILED-COIL DOMAIN CONTAINING 162"/>
    <property type="match status" value="1"/>
</dbReference>
<reference evidence="1" key="1">
    <citation type="submission" date="2020-06" db="EMBL/GenBank/DDBJ databases">
        <title>Draft genome of Bugula neritina, a colonial animal packing powerful symbionts and potential medicines.</title>
        <authorList>
            <person name="Rayko M."/>
        </authorList>
    </citation>
    <scope>NUCLEOTIDE SEQUENCE [LARGE SCALE GENOMIC DNA]</scope>
    <source>
        <strain evidence="1">Kwan_BN1</strain>
    </source>
</reference>
<dbReference type="Proteomes" id="UP000593567">
    <property type="component" value="Unassembled WGS sequence"/>
</dbReference>
<accession>A0A7J7KQA2</accession>